<feature type="region of interest" description="Disordered" evidence="1">
    <location>
        <begin position="468"/>
        <end position="529"/>
    </location>
</feature>
<evidence type="ECO:0000259" key="2">
    <source>
        <dbReference type="Pfam" id="PF13701"/>
    </source>
</evidence>
<feature type="domain" description="Transposase DDE" evidence="2">
    <location>
        <begin position="8"/>
        <end position="329"/>
    </location>
</feature>
<dbReference type="EMBL" id="BMVU01000092">
    <property type="protein sequence ID" value="GGY14007.1"/>
    <property type="molecule type" value="Genomic_DNA"/>
</dbReference>
<gene>
    <name evidence="3" type="ORF">GCM10010358_77800</name>
</gene>
<dbReference type="InterPro" id="IPR047960">
    <property type="entry name" value="Transpos_IS1380"/>
</dbReference>
<evidence type="ECO:0000256" key="1">
    <source>
        <dbReference type="SAM" id="MobiDB-lite"/>
    </source>
</evidence>
<organism evidence="3 4">
    <name type="scientific">Streptomyces minutiscleroticus</name>
    <dbReference type="NCBI Taxonomy" id="68238"/>
    <lineage>
        <taxon>Bacteria</taxon>
        <taxon>Bacillati</taxon>
        <taxon>Actinomycetota</taxon>
        <taxon>Actinomycetes</taxon>
        <taxon>Kitasatosporales</taxon>
        <taxon>Streptomycetaceae</taxon>
        <taxon>Streptomyces</taxon>
    </lineage>
</organism>
<proteinExistence type="predicted"/>
<accession>A0A918U931</accession>
<reference evidence="3" key="1">
    <citation type="journal article" date="2014" name="Int. J. Syst. Evol. Microbiol.">
        <title>Complete genome sequence of Corynebacterium casei LMG S-19264T (=DSM 44701T), isolated from a smear-ripened cheese.</title>
        <authorList>
            <consortium name="US DOE Joint Genome Institute (JGI-PGF)"/>
            <person name="Walter F."/>
            <person name="Albersmeier A."/>
            <person name="Kalinowski J."/>
            <person name="Ruckert C."/>
        </authorList>
    </citation>
    <scope>NUCLEOTIDE SEQUENCE</scope>
    <source>
        <strain evidence="3">JCM 4790</strain>
    </source>
</reference>
<dbReference type="Proteomes" id="UP000619244">
    <property type="component" value="Unassembled WGS sequence"/>
</dbReference>
<evidence type="ECO:0000313" key="3">
    <source>
        <dbReference type="EMBL" id="GGY14007.1"/>
    </source>
</evidence>
<sequence length="529" mass="55320">MKKRIGSYPRVRIEGGRAVVSQAGGVLLVETVRRAGLDTAISAALTPWRKARAVHDPGKILLDVALAVALGGDCLADVGMLRAEPAVFGPVASDPTVSRLIDTLAASGEKALRAIRAARAEVRRHVWRLADGKAPDEGGAVTVDLDGVLVIAHSDKEDAAPTWKRTSGHHPLMGFVDHGRGGSGEPVAGLLRPGNAGSNTAADHIDAARLALAQLPKKYRRGRRTLIRTDSGGGTHEFVDWLSARGRWLSYSVGMTITDAIHQAVLKIPASAWTPAVEPDGEVCAGARVVELDGGCLKGWPKGMRLIVRKERPHPGAQLRFTDADGMRLACFATSTKNIPIAALELRTASARGPRTASAPRGSPAWATCPCTRPPRTRSGWRSSRSPSTCWPGCRCSLSPAKPGCGNPAACGCGCSPPPPNWSPPVGVASSASPSLALDRCDHRRPATAHGSAEPWLTSNFPPLRAAPHPTGAWNPAPTGAAAGPRACTPAGISTPNEPKGSVSKLTDPHERSSPEGRPVQTAGPRRVG</sequence>
<dbReference type="NCBIfam" id="NF033539">
    <property type="entry name" value="transpos_IS1380"/>
    <property type="match status" value="1"/>
</dbReference>
<name>A0A918U931_9ACTN</name>
<keyword evidence="4" id="KW-1185">Reference proteome</keyword>
<reference evidence="3" key="2">
    <citation type="submission" date="2020-09" db="EMBL/GenBank/DDBJ databases">
        <authorList>
            <person name="Sun Q."/>
            <person name="Ohkuma M."/>
        </authorList>
    </citation>
    <scope>NUCLEOTIDE SEQUENCE</scope>
    <source>
        <strain evidence="3">JCM 4790</strain>
    </source>
</reference>
<protein>
    <recommendedName>
        <fullName evidence="2">Transposase DDE domain-containing protein</fullName>
    </recommendedName>
</protein>
<evidence type="ECO:0000313" key="4">
    <source>
        <dbReference type="Proteomes" id="UP000619244"/>
    </source>
</evidence>
<dbReference type="InterPro" id="IPR025668">
    <property type="entry name" value="Tnp_DDE_dom"/>
</dbReference>
<dbReference type="Pfam" id="PF13701">
    <property type="entry name" value="DDE_Tnp_1_4"/>
    <property type="match status" value="1"/>
</dbReference>
<dbReference type="AlphaFoldDB" id="A0A918U931"/>
<feature type="compositionally biased region" description="Low complexity" evidence="1">
    <location>
        <begin position="470"/>
        <end position="492"/>
    </location>
</feature>
<comment type="caution">
    <text evidence="3">The sequence shown here is derived from an EMBL/GenBank/DDBJ whole genome shotgun (WGS) entry which is preliminary data.</text>
</comment>